<evidence type="ECO:0000256" key="11">
    <source>
        <dbReference type="ARBA" id="ARBA00022842"/>
    </source>
</evidence>
<evidence type="ECO:0000256" key="5">
    <source>
        <dbReference type="ARBA" id="ARBA00022490"/>
    </source>
</evidence>
<evidence type="ECO:0000256" key="7">
    <source>
        <dbReference type="ARBA" id="ARBA00022692"/>
    </source>
</evidence>
<dbReference type="GO" id="GO:0005525">
    <property type="term" value="F:GTP binding"/>
    <property type="evidence" value="ECO:0007669"/>
    <property type="project" value="UniProtKB-UniRule"/>
</dbReference>
<feature type="binding site" evidence="16">
    <location>
        <begin position="849"/>
        <end position="855"/>
    </location>
    <ligand>
        <name>substrate</name>
    </ligand>
</feature>
<dbReference type="HAMAP" id="MF_00011">
    <property type="entry name" value="Adenylosucc_synth"/>
    <property type="match status" value="1"/>
</dbReference>
<accession>A0A3M7M7Y7</accession>
<feature type="binding site" evidence="16">
    <location>
        <begin position="566"/>
        <end position="572"/>
    </location>
    <ligand>
        <name>GTP</name>
        <dbReference type="ChEBI" id="CHEBI:37565"/>
    </ligand>
</feature>
<comment type="similarity">
    <text evidence="16 18">Belongs to the adenylosuccinate synthetase family.</text>
</comment>
<feature type="transmembrane region" description="Helical" evidence="19">
    <location>
        <begin position="544"/>
        <end position="565"/>
    </location>
</feature>
<dbReference type="Gene3D" id="3.90.170.10">
    <property type="entry name" value="Adenylosuccinate Synthetase, subunit A, domain 3"/>
    <property type="match status" value="1"/>
</dbReference>
<organism evidence="21 22">
    <name type="scientific">Pyrenophora seminiperda CCB06</name>
    <dbReference type="NCBI Taxonomy" id="1302712"/>
    <lineage>
        <taxon>Eukaryota</taxon>
        <taxon>Fungi</taxon>
        <taxon>Dikarya</taxon>
        <taxon>Ascomycota</taxon>
        <taxon>Pezizomycotina</taxon>
        <taxon>Dothideomycetes</taxon>
        <taxon>Pleosporomycetidae</taxon>
        <taxon>Pleosporales</taxon>
        <taxon>Pleosporineae</taxon>
        <taxon>Pleosporaceae</taxon>
        <taxon>Pyrenophora</taxon>
    </lineage>
</organism>
<dbReference type="FunFam" id="1.10.300.10:FF:000002">
    <property type="entry name" value="Adenylosuccinate synthetase, chloroplastic"/>
    <property type="match status" value="1"/>
</dbReference>
<evidence type="ECO:0000256" key="8">
    <source>
        <dbReference type="ARBA" id="ARBA00022723"/>
    </source>
</evidence>
<feature type="binding site" evidence="16">
    <location>
        <position position="774"/>
    </location>
    <ligand>
        <name>IMP</name>
        <dbReference type="ChEBI" id="CHEBI:58053"/>
    </ligand>
</feature>
<feature type="transmembrane region" description="Helical" evidence="19">
    <location>
        <begin position="195"/>
        <end position="215"/>
    </location>
</feature>
<evidence type="ECO:0000256" key="16">
    <source>
        <dbReference type="HAMAP-Rule" id="MF_03125"/>
    </source>
</evidence>
<keyword evidence="9 16" id="KW-0547">Nucleotide-binding</keyword>
<keyword evidence="11 16" id="KW-0460">Magnesium</keyword>
<evidence type="ECO:0000256" key="19">
    <source>
        <dbReference type="SAM" id="Phobius"/>
    </source>
</evidence>
<dbReference type="AlphaFoldDB" id="A0A3M7M7Y7"/>
<dbReference type="NCBIfam" id="NF002223">
    <property type="entry name" value="PRK01117.1"/>
    <property type="match status" value="1"/>
</dbReference>
<keyword evidence="8 16" id="KW-0479">Metal-binding</keyword>
<dbReference type="CDD" id="cd17327">
    <property type="entry name" value="MFS_FEN2_like"/>
    <property type="match status" value="1"/>
</dbReference>
<feature type="transmembrane region" description="Helical" evidence="19">
    <location>
        <begin position="393"/>
        <end position="415"/>
    </location>
</feature>
<dbReference type="OrthoDB" id="9971669at2759"/>
<dbReference type="Pfam" id="PF00709">
    <property type="entry name" value="Adenylsucc_synt"/>
    <property type="match status" value="1"/>
</dbReference>
<feature type="active site" evidence="17">
    <location>
        <position position="694"/>
    </location>
</feature>
<feature type="transmembrane region" description="Helical" evidence="19">
    <location>
        <begin position="67"/>
        <end position="86"/>
    </location>
</feature>
<comment type="function">
    <text evidence="18">Plays an important role in the de novo pathway of purine nucleotide biosynthesis.</text>
</comment>
<feature type="transmembrane region" description="Helical" evidence="19">
    <location>
        <begin position="366"/>
        <end position="387"/>
    </location>
</feature>
<feature type="binding site" evidence="16">
    <location>
        <begin position="881"/>
        <end position="883"/>
    </location>
    <ligand>
        <name>GTP</name>
        <dbReference type="ChEBI" id="CHEBI:37565"/>
    </ligand>
</feature>
<dbReference type="GO" id="GO:0016020">
    <property type="term" value="C:membrane"/>
    <property type="evidence" value="ECO:0007669"/>
    <property type="project" value="UniProtKB-SubCell"/>
</dbReference>
<comment type="function">
    <text evidence="1">Plays an important role in the de novo pathway and in the salvage pathway of purine nucleotide biosynthesis. Catalyzes the first committed step in the biosynthesis of AMP from IMP.</text>
</comment>
<feature type="transmembrane region" description="Helical" evidence="19">
    <location>
        <begin position="135"/>
        <end position="155"/>
    </location>
</feature>
<dbReference type="PROSITE" id="PS50850">
    <property type="entry name" value="MFS"/>
    <property type="match status" value="1"/>
</dbReference>
<keyword evidence="12 19" id="KW-1133">Transmembrane helix</keyword>
<dbReference type="InterPro" id="IPR042111">
    <property type="entry name" value="Adenylosuccinate_synth_dom3"/>
</dbReference>
<evidence type="ECO:0000256" key="3">
    <source>
        <dbReference type="ARBA" id="ARBA00011738"/>
    </source>
</evidence>
<comment type="subunit">
    <text evidence="3 16">Homodimer.</text>
</comment>
<feature type="binding site" evidence="16">
    <location>
        <begin position="594"/>
        <end position="596"/>
    </location>
    <ligand>
        <name>GTP</name>
        <dbReference type="ChEBI" id="CHEBI:37565"/>
    </ligand>
</feature>
<evidence type="ECO:0000256" key="12">
    <source>
        <dbReference type="ARBA" id="ARBA00022989"/>
    </source>
</evidence>
<feature type="binding site" evidence="16">
    <location>
        <position position="697"/>
    </location>
    <ligand>
        <name>IMP</name>
        <dbReference type="ChEBI" id="CHEBI:58053"/>
        <note>ligand shared between dimeric partners</note>
    </ligand>
</feature>
<keyword evidence="4" id="KW-0813">Transport</keyword>
<keyword evidence="5 16" id="KW-0963">Cytoplasm</keyword>
<evidence type="ECO:0000256" key="6">
    <source>
        <dbReference type="ARBA" id="ARBA00022598"/>
    </source>
</evidence>
<dbReference type="SUPFAM" id="SSF103473">
    <property type="entry name" value="MFS general substrate transporter"/>
    <property type="match status" value="1"/>
</dbReference>
<dbReference type="GO" id="GO:0005737">
    <property type="term" value="C:cytoplasm"/>
    <property type="evidence" value="ECO:0007669"/>
    <property type="project" value="UniProtKB-SubCell"/>
</dbReference>
<dbReference type="EMBL" id="KE747824">
    <property type="protein sequence ID" value="RMZ70499.1"/>
    <property type="molecule type" value="Genomic_DNA"/>
</dbReference>
<dbReference type="GO" id="GO:0004019">
    <property type="term" value="F:adenylosuccinate synthase activity"/>
    <property type="evidence" value="ECO:0007669"/>
    <property type="project" value="UniProtKB-UniRule"/>
</dbReference>
<dbReference type="Gene3D" id="3.40.440.10">
    <property type="entry name" value="Adenylosuccinate Synthetase, subunit A, domain 1"/>
    <property type="match status" value="1"/>
</dbReference>
<keyword evidence="6 16" id="KW-0436">Ligase</keyword>
<dbReference type="GO" id="GO:0046040">
    <property type="term" value="P:IMP metabolic process"/>
    <property type="evidence" value="ECO:0007669"/>
    <property type="project" value="TreeGrafter"/>
</dbReference>
<evidence type="ECO:0000259" key="20">
    <source>
        <dbReference type="PROSITE" id="PS50850"/>
    </source>
</evidence>
<dbReference type="PANTHER" id="PTHR11846">
    <property type="entry name" value="ADENYLOSUCCINATE SYNTHETASE"/>
    <property type="match status" value="1"/>
</dbReference>
<feature type="binding site" evidence="16">
    <location>
        <begin position="567"/>
        <end position="570"/>
    </location>
    <ligand>
        <name>IMP</name>
        <dbReference type="ChEBI" id="CHEBI:58053"/>
    </ligand>
</feature>
<dbReference type="InterPro" id="IPR027417">
    <property type="entry name" value="P-loop_NTPase"/>
</dbReference>
<dbReference type="GO" id="GO:0044208">
    <property type="term" value="P:'de novo' AMP biosynthetic process"/>
    <property type="evidence" value="ECO:0007669"/>
    <property type="project" value="UniProtKB-UniRule"/>
</dbReference>
<feature type="binding site" evidence="16">
    <location>
        <position position="594"/>
    </location>
    <ligand>
        <name>Mg(2+)</name>
        <dbReference type="ChEBI" id="CHEBI:18420"/>
    </ligand>
</feature>
<dbReference type="InterPro" id="IPR033128">
    <property type="entry name" value="Adenylosuccin_syn_Lys_AS"/>
</dbReference>
<comment type="function">
    <text evidence="16">Plays an important role in the de novo pathway and in the salvage pathway of purine nucleotide biosynthesis. Catalyzes the first commited step in the biosynthesis of AMP from IMP.</text>
</comment>
<feature type="binding site" evidence="16">
    <location>
        <begin position="592"/>
        <end position="595"/>
    </location>
    <ligand>
        <name>IMP</name>
        <dbReference type="ChEBI" id="CHEBI:58053"/>
    </ligand>
</feature>
<feature type="binding site" evidence="16">
    <location>
        <position position="855"/>
    </location>
    <ligand>
        <name>GTP</name>
        <dbReference type="ChEBI" id="CHEBI:37565"/>
    </ligand>
</feature>
<evidence type="ECO:0000256" key="2">
    <source>
        <dbReference type="ARBA" id="ARBA00004141"/>
    </source>
</evidence>
<evidence type="ECO:0000256" key="10">
    <source>
        <dbReference type="ARBA" id="ARBA00022755"/>
    </source>
</evidence>
<feature type="active site" description="Proton donor" evidence="16">
    <location>
        <position position="595"/>
    </location>
</feature>
<dbReference type="InterPro" id="IPR020846">
    <property type="entry name" value="MFS_dom"/>
</dbReference>
<feature type="transmembrane region" description="Helical" evidence="19">
    <location>
        <begin position="427"/>
        <end position="447"/>
    </location>
</feature>
<dbReference type="PANTHER" id="PTHR11846:SF0">
    <property type="entry name" value="ADENYLOSUCCINATE SYNTHETASE"/>
    <property type="match status" value="1"/>
</dbReference>
<dbReference type="InterPro" id="IPR042109">
    <property type="entry name" value="Adenylosuccinate_synth_dom1"/>
</dbReference>
<dbReference type="PROSITE" id="PS01266">
    <property type="entry name" value="ADENYLOSUCCIN_SYN_1"/>
    <property type="match status" value="1"/>
</dbReference>
<feature type="binding site" evidence="16">
    <location>
        <position position="683"/>
    </location>
    <ligand>
        <name>IMP</name>
        <dbReference type="ChEBI" id="CHEBI:58053"/>
    </ligand>
</feature>
<feature type="transmembrane region" description="Helical" evidence="19">
    <location>
        <begin position="300"/>
        <end position="322"/>
    </location>
</feature>
<evidence type="ECO:0000313" key="22">
    <source>
        <dbReference type="Proteomes" id="UP000265663"/>
    </source>
</evidence>
<dbReference type="InterPro" id="IPR042110">
    <property type="entry name" value="Adenylosuccinate_synth_dom2"/>
</dbReference>
<evidence type="ECO:0000256" key="15">
    <source>
        <dbReference type="ARBA" id="ARBA00050432"/>
    </source>
</evidence>
<evidence type="ECO:0000256" key="13">
    <source>
        <dbReference type="ARBA" id="ARBA00023134"/>
    </source>
</evidence>
<evidence type="ECO:0000256" key="9">
    <source>
        <dbReference type="ARBA" id="ARBA00022741"/>
    </source>
</evidence>
<feature type="transmembrane region" description="Helical" evidence="19">
    <location>
        <begin position="235"/>
        <end position="254"/>
    </location>
</feature>
<comment type="cofactor">
    <cofactor evidence="16">
        <name>Mg(2+)</name>
        <dbReference type="ChEBI" id="CHEBI:18420"/>
    </cofactor>
    <text evidence="16">Binds 1 Mg(2+) ion per subunit.</text>
</comment>
<feature type="active site" description="Proton acceptor" evidence="16">
    <location>
        <position position="567"/>
    </location>
</feature>
<name>A0A3M7M7Y7_9PLEO</name>
<keyword evidence="22" id="KW-1185">Reference proteome</keyword>
<dbReference type="UniPathway" id="UPA00075">
    <property type="reaction ID" value="UER00335"/>
</dbReference>
<evidence type="ECO:0000256" key="18">
    <source>
        <dbReference type="RuleBase" id="RU000520"/>
    </source>
</evidence>
<keyword evidence="13 16" id="KW-0342">GTP-binding</keyword>
<keyword evidence="7 19" id="KW-0812">Transmembrane</keyword>
<proteinExistence type="inferred from homology"/>
<dbReference type="Gene3D" id="1.10.300.10">
    <property type="entry name" value="Adenylosuccinate Synthetase, subunit A, domain 2"/>
    <property type="match status" value="1"/>
</dbReference>
<dbReference type="InterPro" id="IPR001114">
    <property type="entry name" value="Adenylosuccinate_synthetase"/>
</dbReference>
<keyword evidence="14 19" id="KW-0472">Membrane</keyword>
<dbReference type="GO" id="GO:0022857">
    <property type="term" value="F:transmembrane transporter activity"/>
    <property type="evidence" value="ECO:0007669"/>
    <property type="project" value="InterPro"/>
</dbReference>
<evidence type="ECO:0000256" key="4">
    <source>
        <dbReference type="ARBA" id="ARBA00022448"/>
    </source>
</evidence>
<dbReference type="Proteomes" id="UP000265663">
    <property type="component" value="Unassembled WGS sequence"/>
</dbReference>
<dbReference type="InterPro" id="IPR036259">
    <property type="entry name" value="MFS_trans_sf"/>
</dbReference>
<evidence type="ECO:0000256" key="14">
    <source>
        <dbReference type="ARBA" id="ARBA00023136"/>
    </source>
</evidence>
<evidence type="ECO:0000313" key="21">
    <source>
        <dbReference type="EMBL" id="RMZ70499.1"/>
    </source>
</evidence>
<dbReference type="FunFam" id="3.90.170.10:FF:000001">
    <property type="entry name" value="Adenylosuccinate synthetase"/>
    <property type="match status" value="1"/>
</dbReference>
<dbReference type="Gene3D" id="1.20.1250.20">
    <property type="entry name" value="MFS general substrate transporter like domains"/>
    <property type="match status" value="2"/>
</dbReference>
<keyword evidence="10 16" id="KW-0658">Purine biosynthesis</keyword>
<dbReference type="InterPro" id="IPR018220">
    <property type="entry name" value="Adenylosuccin_syn_GTP-bd"/>
</dbReference>
<comment type="subcellular location">
    <subcellularLocation>
        <location evidence="16">Cytoplasm</location>
    </subcellularLocation>
    <subcellularLocation>
        <location evidence="2">Membrane</location>
        <topology evidence="2">Multi-pass membrane protein</topology>
    </subcellularLocation>
</comment>
<dbReference type="EC" id="6.3.4.4" evidence="16 18"/>
<comment type="pathway">
    <text evidence="16 18">Purine metabolism; AMP biosynthesis via de novo pathway; AMP from IMP: step 1/2.</text>
</comment>
<feature type="binding site" evidence="16">
    <location>
        <position position="567"/>
    </location>
    <ligand>
        <name>Mg(2+)</name>
        <dbReference type="ChEBI" id="CHEBI:18420"/>
    </ligand>
</feature>
<feature type="transmembrane region" description="Helical" evidence="19">
    <location>
        <begin position="106"/>
        <end position="128"/>
    </location>
</feature>
<dbReference type="FunFam" id="1.20.1250.20:FF:000013">
    <property type="entry name" value="MFS general substrate transporter"/>
    <property type="match status" value="1"/>
</dbReference>
<evidence type="ECO:0000256" key="17">
    <source>
        <dbReference type="PROSITE-ProRule" id="PRU10134"/>
    </source>
</evidence>
<dbReference type="NCBIfam" id="TIGR00184">
    <property type="entry name" value="purA"/>
    <property type="match status" value="1"/>
</dbReference>
<comment type="catalytic activity">
    <reaction evidence="15 16 18">
        <text>IMP + L-aspartate + GTP = N(6)-(1,2-dicarboxyethyl)-AMP + GDP + phosphate + 2 H(+)</text>
        <dbReference type="Rhea" id="RHEA:15753"/>
        <dbReference type="ChEBI" id="CHEBI:15378"/>
        <dbReference type="ChEBI" id="CHEBI:29991"/>
        <dbReference type="ChEBI" id="CHEBI:37565"/>
        <dbReference type="ChEBI" id="CHEBI:43474"/>
        <dbReference type="ChEBI" id="CHEBI:57567"/>
        <dbReference type="ChEBI" id="CHEBI:58053"/>
        <dbReference type="ChEBI" id="CHEBI:58189"/>
        <dbReference type="EC" id="6.3.4.4"/>
    </reaction>
</comment>
<dbReference type="FunFam" id="1.20.1250.20:FF:000018">
    <property type="entry name" value="MFS transporter permease"/>
    <property type="match status" value="1"/>
</dbReference>
<evidence type="ECO:0000256" key="1">
    <source>
        <dbReference type="ARBA" id="ARBA00003779"/>
    </source>
</evidence>
<feature type="transmembrane region" description="Helical" evidence="19">
    <location>
        <begin position="161"/>
        <end position="183"/>
    </location>
</feature>
<dbReference type="SUPFAM" id="SSF52540">
    <property type="entry name" value="P-loop containing nucleoside triphosphate hydrolases"/>
    <property type="match status" value="1"/>
</dbReference>
<feature type="transmembrane region" description="Helical" evidence="19">
    <location>
        <begin position="342"/>
        <end position="359"/>
    </location>
</feature>
<dbReference type="SMART" id="SM00788">
    <property type="entry name" value="Adenylsucc_synt"/>
    <property type="match status" value="1"/>
</dbReference>
<feature type="binding site" evidence="16">
    <location>
        <position position="853"/>
    </location>
    <ligand>
        <name>IMP</name>
        <dbReference type="ChEBI" id="CHEBI:58053"/>
    </ligand>
</feature>
<dbReference type="GO" id="GO:0000287">
    <property type="term" value="F:magnesium ion binding"/>
    <property type="evidence" value="ECO:0007669"/>
    <property type="project" value="UniProtKB-UniRule"/>
</dbReference>
<dbReference type="PROSITE" id="PS00513">
    <property type="entry name" value="ADENYLOSUCCIN_SYN_2"/>
    <property type="match status" value="1"/>
</dbReference>
<feature type="binding site" evidence="16">
    <location>
        <begin position="963"/>
        <end position="965"/>
    </location>
    <ligand>
        <name>GTP</name>
        <dbReference type="ChEBI" id="CHEBI:37565"/>
    </ligand>
</feature>
<feature type="transmembrane region" description="Helical" evidence="19">
    <location>
        <begin position="459"/>
        <end position="481"/>
    </location>
</feature>
<feature type="domain" description="Major facilitator superfamily (MFS) profile" evidence="20">
    <location>
        <begin position="68"/>
        <end position="482"/>
    </location>
</feature>
<feature type="binding site" evidence="16">
    <location>
        <position position="789"/>
    </location>
    <ligand>
        <name>IMP</name>
        <dbReference type="ChEBI" id="CHEBI:58053"/>
    </ligand>
</feature>
<gene>
    <name evidence="21" type="ORF">GMOD_00000599</name>
</gene>
<dbReference type="InterPro" id="IPR011701">
    <property type="entry name" value="MFS"/>
</dbReference>
<reference evidence="21 22" key="1">
    <citation type="journal article" date="2014" name="PLoS ONE">
        <title>De novo Genome Assembly of the Fungal Plant Pathogen Pyrenophora semeniperda.</title>
        <authorList>
            <person name="Soliai M.M."/>
            <person name="Meyer S.E."/>
            <person name="Udall J.A."/>
            <person name="Elzinga D.E."/>
            <person name="Hermansen R.A."/>
            <person name="Bodily P.M."/>
            <person name="Hart A.A."/>
            <person name="Coleman C.E."/>
        </authorList>
    </citation>
    <scope>NUCLEOTIDE SEQUENCE [LARGE SCALE GENOMIC DNA]</scope>
    <source>
        <strain evidence="21 22">CCB06</strain>
        <tissue evidence="21">Mycelium</tissue>
    </source>
</reference>
<protein>
    <recommendedName>
        <fullName evidence="16 18">Adenylosuccinate synthetase</fullName>
        <shortName evidence="16">AMPSase</shortName>
        <shortName evidence="16">AdSS</shortName>
        <ecNumber evidence="16 18">6.3.4.4</ecNumber>
    </recommendedName>
    <alternativeName>
        <fullName evidence="16">IMP--aspartate ligase</fullName>
    </alternativeName>
</protein>
<dbReference type="Pfam" id="PF07690">
    <property type="entry name" value="MFS_1"/>
    <property type="match status" value="1"/>
</dbReference>
<sequence length="975" mass="107449">MDASVMNNMAESGVAPVGIGQERSPASLEKGEEVIFNEANGSDRSMDSEFSWTEEEETRVRRKLDRVIVPLTTLLYLMCFLDRVNVGNARIQGMAKDLDLNRGVRFNWVTSIFYIVYMFVEVPSNILLKKLGPKYYLPLLVSGFGIVSLCSAFVQSFGGLLVARAFLGVFEGGVMPGLAFFITCFYKRNELLFRIGIYVSAASLAGAFGGLLATVLARIPPWGASTMIIHTWRNIFFFEGLLTVLIGLGAPFLMPGSPEDCWFLTERERMIATKRLVLQGGADENEKTEMHHIKRAMMNITNYFCAVGFFFINITVQGISLFMPTILRDLGWTATKSQLYSVPPYVCACVVAIAVAFISDKTNRRGIYLALFTLPAIAGFSIMRWATDPNVKYGGIFLITIGAFPGGPGFLAWAANNAAGPAVRSVSTAYVVTLGTAGGIVATWTYTSGDAPKYPTGHTINLCGQICVLILACFGIVYCKWENRQRDLGKRDDRLVGKTAAQIRDLGYRHPEFRVPRRESDATRCLIPQATAILQRFNFTPQRLLCFVLYTAISMSVTVVLGSQWGDEGKGKLVDILAQEAKYCCRAQGGNNAGHTIVTNGVKYDFHILPSGLLNPKCINIIGSGCVVHIPSFFNELEALHKQGLKTDGRILISDRAHIVFDLHQLVDACQEAERGSNSIGTTGKGIGPAYAAKVSRIGLRLCDVFDEEEFEEKLRKMAMGYQNTHSHLKYDVQDEIAKFKGFREKLAPYVVDTIPSIKKAIQNKDPILVEGANALMLDIDCGTYPFVTSSNTGIGGVITGLNVDLWSLKEVIGVVKAYTTRVGSGPFPTEQLNEIGEKLQSVGHEFGVTTGRRRRCGWLDLVVVKHSLDINHYTAMNLTKLDILDDFDEIKVGISYSYNGKELEGFPARATVLEGIEVQYATMPGWKTKTTGIKKYDDLPTQAKAYVEFIEEFVGVGVKWIGVGPGRDDTIYKS</sequence>
<dbReference type="CDD" id="cd03108">
    <property type="entry name" value="AdSS"/>
    <property type="match status" value="1"/>
</dbReference>